<proteinExistence type="predicted"/>
<protein>
    <submittedName>
        <fullName evidence="2">Uncharacterized protein</fullName>
    </submittedName>
</protein>
<dbReference type="STRING" id="42156.A0A3P6UQU1"/>
<sequence>MLYFKGLIRREEHVVQNPHLPPSSHASSRSSGRFSSIPTPTILSEMKARKCVKVQVKGSEQHSGDYSDFINECFKHEQRESVLIPWLEEQNALDLSIDMSDVQLDGEIIKLLKEIPEFVDDELTVGEKIVKGECCTRIGDNEETMFDSEKGSDEELLIKKCESADLKRPQGLLTVTGIFGTNSNERNEFETDYWKDYRFLRNRRGVFLKMNTDVQPECMLTPMDHRLIKQLVFGRLDVPVSLYSKAHYLPEIFMRILHSNLRVFYLSQETKEFLEENTGRKFLEETVPSFKSERNVRWDAQNGKAEWNNVKKPLKISPDLCPLDRSPCLLYVACSGDLLFDKRPGKSRSS</sequence>
<reference evidence="2 3" key="1">
    <citation type="submission" date="2018-08" db="EMBL/GenBank/DDBJ databases">
        <authorList>
            <person name="Laetsch R D."/>
            <person name="Stevens L."/>
            <person name="Kumar S."/>
            <person name="Blaxter L. M."/>
        </authorList>
    </citation>
    <scope>NUCLEOTIDE SEQUENCE [LARGE SCALE GENOMIC DNA]</scope>
</reference>
<organism evidence="2 3">
    <name type="scientific">Litomosoides sigmodontis</name>
    <name type="common">Filarial nematode worm</name>
    <dbReference type="NCBI Taxonomy" id="42156"/>
    <lineage>
        <taxon>Eukaryota</taxon>
        <taxon>Metazoa</taxon>
        <taxon>Ecdysozoa</taxon>
        <taxon>Nematoda</taxon>
        <taxon>Chromadorea</taxon>
        <taxon>Rhabditida</taxon>
        <taxon>Spirurina</taxon>
        <taxon>Spiruromorpha</taxon>
        <taxon>Filarioidea</taxon>
        <taxon>Onchocercidae</taxon>
        <taxon>Litomosoides</taxon>
    </lineage>
</organism>
<keyword evidence="3" id="KW-1185">Reference proteome</keyword>
<feature type="compositionally biased region" description="Low complexity" evidence="1">
    <location>
        <begin position="23"/>
        <end position="35"/>
    </location>
</feature>
<dbReference type="EMBL" id="UYRX01000402">
    <property type="protein sequence ID" value="VDK81638.1"/>
    <property type="molecule type" value="Genomic_DNA"/>
</dbReference>
<evidence type="ECO:0000256" key="1">
    <source>
        <dbReference type="SAM" id="MobiDB-lite"/>
    </source>
</evidence>
<dbReference type="AlphaFoldDB" id="A0A3P6UQU1"/>
<dbReference type="Proteomes" id="UP000277928">
    <property type="component" value="Unassembled WGS sequence"/>
</dbReference>
<feature type="region of interest" description="Disordered" evidence="1">
    <location>
        <begin position="15"/>
        <end position="35"/>
    </location>
</feature>
<evidence type="ECO:0000313" key="2">
    <source>
        <dbReference type="EMBL" id="VDK81638.1"/>
    </source>
</evidence>
<evidence type="ECO:0000313" key="3">
    <source>
        <dbReference type="Proteomes" id="UP000277928"/>
    </source>
</evidence>
<gene>
    <name evidence="2" type="ORF">NLS_LOCUS5385</name>
</gene>
<name>A0A3P6UQU1_LITSI</name>
<accession>A0A3P6UQU1</accession>
<dbReference type="OrthoDB" id="7873042at2759"/>